<dbReference type="HOGENOM" id="CLU_2337021_0_0_1"/>
<organism evidence="1">
    <name type="scientific">Oryza brachyantha</name>
    <name type="common">malo sina</name>
    <dbReference type="NCBI Taxonomy" id="4533"/>
    <lineage>
        <taxon>Eukaryota</taxon>
        <taxon>Viridiplantae</taxon>
        <taxon>Streptophyta</taxon>
        <taxon>Embryophyta</taxon>
        <taxon>Tracheophyta</taxon>
        <taxon>Spermatophyta</taxon>
        <taxon>Magnoliopsida</taxon>
        <taxon>Liliopsida</taxon>
        <taxon>Poales</taxon>
        <taxon>Poaceae</taxon>
        <taxon>BOP clade</taxon>
        <taxon>Oryzoideae</taxon>
        <taxon>Oryzeae</taxon>
        <taxon>Oryzinae</taxon>
        <taxon>Oryza</taxon>
    </lineage>
</organism>
<protein>
    <submittedName>
        <fullName evidence="1">Uncharacterized protein</fullName>
    </submittedName>
</protein>
<dbReference type="AlphaFoldDB" id="J3M8T1"/>
<evidence type="ECO:0000313" key="2">
    <source>
        <dbReference type="Proteomes" id="UP000006038"/>
    </source>
</evidence>
<accession>J3M8T1</accession>
<keyword evidence="2" id="KW-1185">Reference proteome</keyword>
<name>J3M8T1_ORYBR</name>
<dbReference type="Proteomes" id="UP000006038">
    <property type="component" value="Chromosome 5"/>
</dbReference>
<reference evidence="1" key="2">
    <citation type="submission" date="2013-04" db="UniProtKB">
        <authorList>
            <consortium name="EnsemblPlants"/>
        </authorList>
    </citation>
    <scope>IDENTIFICATION</scope>
</reference>
<proteinExistence type="predicted"/>
<reference evidence="1" key="1">
    <citation type="journal article" date="2013" name="Nat. Commun.">
        <title>Whole-genome sequencing of Oryza brachyantha reveals mechanisms underlying Oryza genome evolution.</title>
        <authorList>
            <person name="Chen J."/>
            <person name="Huang Q."/>
            <person name="Gao D."/>
            <person name="Wang J."/>
            <person name="Lang Y."/>
            <person name="Liu T."/>
            <person name="Li B."/>
            <person name="Bai Z."/>
            <person name="Luis Goicoechea J."/>
            <person name="Liang C."/>
            <person name="Chen C."/>
            <person name="Zhang W."/>
            <person name="Sun S."/>
            <person name="Liao Y."/>
            <person name="Zhang X."/>
            <person name="Yang L."/>
            <person name="Song C."/>
            <person name="Wang M."/>
            <person name="Shi J."/>
            <person name="Liu G."/>
            <person name="Liu J."/>
            <person name="Zhou H."/>
            <person name="Zhou W."/>
            <person name="Yu Q."/>
            <person name="An N."/>
            <person name="Chen Y."/>
            <person name="Cai Q."/>
            <person name="Wang B."/>
            <person name="Liu B."/>
            <person name="Min J."/>
            <person name="Huang Y."/>
            <person name="Wu H."/>
            <person name="Li Z."/>
            <person name="Zhang Y."/>
            <person name="Yin Y."/>
            <person name="Song W."/>
            <person name="Jiang J."/>
            <person name="Jackson S.A."/>
            <person name="Wing R.A."/>
            <person name="Wang J."/>
            <person name="Chen M."/>
        </authorList>
    </citation>
    <scope>NUCLEOTIDE SEQUENCE [LARGE SCALE GENOMIC DNA]</scope>
    <source>
        <strain evidence="1">cv. IRGC 101232</strain>
    </source>
</reference>
<dbReference type="Gramene" id="OB05G30050.1">
    <property type="protein sequence ID" value="OB05G30050.1"/>
    <property type="gene ID" value="OB05G30050"/>
</dbReference>
<sequence>MQAKKATRNMVLVAAKNWKEEEEEEEEEELAYTCTSIYVIDCHADRCSKHRSSIVSPFRASRSVPESKNKRGRRRRLWMGGFLITHEPGRRRVQESKN</sequence>
<dbReference type="EnsemblPlants" id="OB05G30050.1">
    <property type="protein sequence ID" value="OB05G30050.1"/>
    <property type="gene ID" value="OB05G30050"/>
</dbReference>
<evidence type="ECO:0000313" key="1">
    <source>
        <dbReference type="EnsemblPlants" id="OB05G30050.1"/>
    </source>
</evidence>